<evidence type="ECO:0000313" key="1">
    <source>
        <dbReference type="EMBL" id="WND17548.1"/>
    </source>
</evidence>
<name>A0ABY9U3Z9_STRVL</name>
<evidence type="ECO:0000313" key="2">
    <source>
        <dbReference type="Proteomes" id="UP001249394"/>
    </source>
</evidence>
<protein>
    <submittedName>
        <fullName evidence="1">Uncharacterized protein</fullName>
    </submittedName>
</protein>
<sequence length="76" mass="8157">MAISIETDRALTAMTLLLATIADDRQTVADIPKNRADDELVDGLLTVAEHLDEWSSDPLVETLRAGPGAVAESDDH</sequence>
<reference evidence="1 2" key="1">
    <citation type="submission" date="2023-09" db="EMBL/GenBank/DDBJ databases">
        <title>The genome sequence of Streptomyces anthocyanicus.</title>
        <authorList>
            <person name="Mo P."/>
        </authorList>
    </citation>
    <scope>NUCLEOTIDE SEQUENCE [LARGE SCALE GENOMIC DNA]</scope>
    <source>
        <strain evidence="1 2">JCM 4387</strain>
    </source>
</reference>
<dbReference type="EMBL" id="CP134213">
    <property type="protein sequence ID" value="WND17548.1"/>
    <property type="molecule type" value="Genomic_DNA"/>
</dbReference>
<proteinExistence type="predicted"/>
<gene>
    <name evidence="1" type="ORF">RI060_09415</name>
</gene>
<accession>A0ABY9U3Z9</accession>
<dbReference type="Proteomes" id="UP001249394">
    <property type="component" value="Chromosome"/>
</dbReference>
<keyword evidence="2" id="KW-1185">Reference proteome</keyword>
<organism evidence="1 2">
    <name type="scientific">Streptomyces violaceus</name>
    <name type="common">Streptomyces venezuelae</name>
    <dbReference type="NCBI Taxonomy" id="1936"/>
    <lineage>
        <taxon>Bacteria</taxon>
        <taxon>Bacillati</taxon>
        <taxon>Actinomycetota</taxon>
        <taxon>Actinomycetes</taxon>
        <taxon>Kitasatosporales</taxon>
        <taxon>Streptomycetaceae</taxon>
        <taxon>Streptomyces</taxon>
    </lineage>
</organism>